<organism evidence="2 3">
    <name type="scientific">Rudaeicoccus suwonensis</name>
    <dbReference type="NCBI Taxonomy" id="657409"/>
    <lineage>
        <taxon>Bacteria</taxon>
        <taxon>Bacillati</taxon>
        <taxon>Actinomycetota</taxon>
        <taxon>Actinomycetes</taxon>
        <taxon>Micrococcales</taxon>
        <taxon>Dermacoccaceae</taxon>
        <taxon>Rudaeicoccus</taxon>
    </lineage>
</organism>
<reference evidence="2 3" key="1">
    <citation type="submission" date="2019-06" db="EMBL/GenBank/DDBJ databases">
        <title>Sequencing the genomes of 1000 actinobacteria strains.</title>
        <authorList>
            <person name="Klenk H.-P."/>
        </authorList>
    </citation>
    <scope>NUCLEOTIDE SEQUENCE [LARGE SCALE GENOMIC DNA]</scope>
    <source>
        <strain evidence="2 3">DSM 19560</strain>
    </source>
</reference>
<accession>A0A561E8J8</accession>
<dbReference type="GO" id="GO:0016740">
    <property type="term" value="F:transferase activity"/>
    <property type="evidence" value="ECO:0007669"/>
    <property type="project" value="UniProtKB-KW"/>
</dbReference>
<keyword evidence="2" id="KW-0808">Transferase</keyword>
<evidence type="ECO:0000313" key="2">
    <source>
        <dbReference type="EMBL" id="TWE11948.1"/>
    </source>
</evidence>
<comment type="caution">
    <text evidence="2">The sequence shown here is derived from an EMBL/GenBank/DDBJ whole genome shotgun (WGS) entry which is preliminary data.</text>
</comment>
<protein>
    <submittedName>
        <fullName evidence="2">Mycofactocin system glycosyltransferase</fullName>
    </submittedName>
</protein>
<evidence type="ECO:0000259" key="1">
    <source>
        <dbReference type="Pfam" id="PF00535"/>
    </source>
</evidence>
<dbReference type="EMBL" id="VIVQ01000001">
    <property type="protein sequence ID" value="TWE11948.1"/>
    <property type="molecule type" value="Genomic_DNA"/>
</dbReference>
<sequence length="508" mass="54084">MIKAALPQGFRVGLVPSVVRCHGGDVLLDTHSGAMTRLRPPAFDLLADTDQVIVTDATSGALARALMHRGMADPLWSGTPQENLSSLTVVIPVRDGAEAVARLLDSLPTGLGGVIVVDDGSVDSQRLQAVSDGYAARVIRHTSSRGPAAARNTGAGAADTEFIAFLDSDVVPDPAALNTLLREMRDPLVAIAAPRILDLPVTRPSWLTRYEHARSSLDLGTQGGRVAPATRLSYVPSAALVIRRCSLAAGFDESMHVAEDVDLVWRLVAGGWTVRYQPAAIVRHEHRATFGPWLRRKAFYGTGAAPLARRHGDLVAPMRVPPLPALAVVATATLTPVGAGVGFVAAVSQLGITAYRLKRDGNGIAAAPVLTAMSLVSTAAQGAAMLNRHHWPLALVLATRSRRVRAIWAVAAVAEGVADHRRVRADLDLPRYLLAHRLDDLAYGAGVWWGAIRARSVRPLLPALPIRRKRSANGCGMPNPSNCQLNSPNQAVRADAFAVDPREKDTPR</sequence>
<dbReference type="InterPro" id="IPR001173">
    <property type="entry name" value="Glyco_trans_2-like"/>
</dbReference>
<gene>
    <name evidence="2" type="ORF">BKA23_0742</name>
</gene>
<proteinExistence type="predicted"/>
<dbReference type="Proteomes" id="UP000318297">
    <property type="component" value="Unassembled WGS sequence"/>
</dbReference>
<dbReference type="PANTHER" id="PTHR43646:SF6">
    <property type="entry name" value="PRE-MYCOFACTOCIN GLYCOSYLTRANSFERASE"/>
    <property type="match status" value="1"/>
</dbReference>
<dbReference type="SUPFAM" id="SSF53448">
    <property type="entry name" value="Nucleotide-diphospho-sugar transferases"/>
    <property type="match status" value="1"/>
</dbReference>
<dbReference type="OrthoDB" id="5243838at2"/>
<dbReference type="InterPro" id="IPR023981">
    <property type="entry name" value="MftF"/>
</dbReference>
<dbReference type="NCBIfam" id="TIGR03965">
    <property type="entry name" value="mycofact_glyco"/>
    <property type="match status" value="1"/>
</dbReference>
<dbReference type="PANTHER" id="PTHR43646">
    <property type="entry name" value="GLYCOSYLTRANSFERASE"/>
    <property type="match status" value="1"/>
</dbReference>
<dbReference type="InterPro" id="IPR029044">
    <property type="entry name" value="Nucleotide-diphossugar_trans"/>
</dbReference>
<name>A0A561E8J8_9MICO</name>
<dbReference type="Gene3D" id="3.90.550.10">
    <property type="entry name" value="Spore Coat Polysaccharide Biosynthesis Protein SpsA, Chain A"/>
    <property type="match status" value="1"/>
</dbReference>
<keyword evidence="3" id="KW-1185">Reference proteome</keyword>
<dbReference type="RefSeq" id="WP_145225557.1">
    <property type="nucleotide sequence ID" value="NZ_VIVQ01000001.1"/>
</dbReference>
<feature type="domain" description="Glycosyltransferase 2-like" evidence="1">
    <location>
        <begin position="88"/>
        <end position="217"/>
    </location>
</feature>
<evidence type="ECO:0000313" key="3">
    <source>
        <dbReference type="Proteomes" id="UP000318297"/>
    </source>
</evidence>
<dbReference type="Pfam" id="PF00535">
    <property type="entry name" value="Glycos_transf_2"/>
    <property type="match status" value="1"/>
</dbReference>
<dbReference type="AlphaFoldDB" id="A0A561E8J8"/>